<evidence type="ECO:0000256" key="1">
    <source>
        <dbReference type="SAM" id="Coils"/>
    </source>
</evidence>
<gene>
    <name evidence="4" type="ORF">WMO65_25695</name>
</gene>
<feature type="domain" description="Transposase IS116/IS110/IS902 C-terminal" evidence="3">
    <location>
        <begin position="258"/>
        <end position="342"/>
    </location>
</feature>
<comment type="caution">
    <text evidence="4">The sequence shown here is derived from an EMBL/GenBank/DDBJ whole genome shotgun (WGS) entry which is preliminary data.</text>
</comment>
<dbReference type="Pfam" id="PF01548">
    <property type="entry name" value="DEDD_Tnp_IS110"/>
    <property type="match status" value="1"/>
</dbReference>
<name>A0ABV1DX33_9FIRM</name>
<organism evidence="4 5">
    <name type="scientific">Blautia caccae</name>
    <dbReference type="NCBI Taxonomy" id="3133175"/>
    <lineage>
        <taxon>Bacteria</taxon>
        <taxon>Bacillati</taxon>
        <taxon>Bacillota</taxon>
        <taxon>Clostridia</taxon>
        <taxon>Lachnospirales</taxon>
        <taxon>Lachnospiraceae</taxon>
        <taxon>Blautia</taxon>
    </lineage>
</organism>
<dbReference type="InterPro" id="IPR003346">
    <property type="entry name" value="Transposase_20"/>
</dbReference>
<evidence type="ECO:0000313" key="5">
    <source>
        <dbReference type="Proteomes" id="UP001457898"/>
    </source>
</evidence>
<accession>A0ABV1DX33</accession>
<keyword evidence="5" id="KW-1185">Reference proteome</keyword>
<feature type="coiled-coil region" evidence="1">
    <location>
        <begin position="223"/>
        <end position="257"/>
    </location>
</feature>
<dbReference type="PANTHER" id="PTHR33055">
    <property type="entry name" value="TRANSPOSASE FOR INSERTION SEQUENCE ELEMENT IS1111A"/>
    <property type="match status" value="1"/>
</dbReference>
<protein>
    <submittedName>
        <fullName evidence="4">IS110 family transposase</fullName>
    </submittedName>
</protein>
<dbReference type="InterPro" id="IPR047650">
    <property type="entry name" value="Transpos_IS110"/>
</dbReference>
<dbReference type="Proteomes" id="UP001457898">
    <property type="component" value="Unassembled WGS sequence"/>
</dbReference>
<sequence length="420" mass="47858">MSFKIFRFNCCGLDVHKTWIYACIGITDSNGRTDYKQARFSSFSKGLKELCDWLAKYNCSEVCMESTGKYWIPVFNVLEKANNSVILAHPKYTKTQKGNKTDRKDAKWICDLFMCEMIKPSFIPPADIRHLRDLVRYRFKLTCMITGEKNRAQNCLTVSNLKLDDVFSDVFGKSSRSITEYMLAHPGEIFDVAPFVDSRCKTPMEEIQAAVDGAISPEQAIKLRQCLNHIDELEKHLEEIEREILRLSDKYQAALDLIRTVPAFDKNPMTAIQILSEIGGDMSVFPSAKHLVSWAGCCPRNDQSNKRIKSTRISRAGNYIKPILVQVANGLLRSKKHPEITGRYKRIKSHRGHKKAIIAICRMLLTAIWHILSDLKPYTAEGFLESRPVNKAKVLTTSQALNLLKQRGYTIKDDIVPAMN</sequence>
<evidence type="ECO:0000313" key="4">
    <source>
        <dbReference type="EMBL" id="MEQ2434386.1"/>
    </source>
</evidence>
<dbReference type="Pfam" id="PF02371">
    <property type="entry name" value="Transposase_20"/>
    <property type="match status" value="1"/>
</dbReference>
<dbReference type="PANTHER" id="PTHR33055:SF13">
    <property type="entry name" value="TRANSPOSASE"/>
    <property type="match status" value="1"/>
</dbReference>
<proteinExistence type="predicted"/>
<dbReference type="InterPro" id="IPR002525">
    <property type="entry name" value="Transp_IS110-like_N"/>
</dbReference>
<dbReference type="NCBIfam" id="NF033542">
    <property type="entry name" value="transpos_IS110"/>
    <property type="match status" value="1"/>
</dbReference>
<feature type="domain" description="Transposase IS110-like N-terminal" evidence="2">
    <location>
        <begin position="11"/>
        <end position="157"/>
    </location>
</feature>
<reference evidence="4 5" key="1">
    <citation type="submission" date="2024-03" db="EMBL/GenBank/DDBJ databases">
        <title>Human intestinal bacterial collection.</title>
        <authorList>
            <person name="Pauvert C."/>
            <person name="Hitch T.C.A."/>
            <person name="Clavel T."/>
        </authorList>
    </citation>
    <scope>NUCLEOTIDE SEQUENCE [LARGE SCALE GENOMIC DNA]</scope>
    <source>
        <strain evidence="4 5">CLA-SR-H028</strain>
    </source>
</reference>
<dbReference type="EMBL" id="JBBMFP010000045">
    <property type="protein sequence ID" value="MEQ2434386.1"/>
    <property type="molecule type" value="Genomic_DNA"/>
</dbReference>
<keyword evidence="1" id="KW-0175">Coiled coil</keyword>
<evidence type="ECO:0000259" key="2">
    <source>
        <dbReference type="Pfam" id="PF01548"/>
    </source>
</evidence>
<dbReference type="RefSeq" id="WP_148392562.1">
    <property type="nucleotide sequence ID" value="NZ_JBBMFP010000045.1"/>
</dbReference>
<evidence type="ECO:0000259" key="3">
    <source>
        <dbReference type="Pfam" id="PF02371"/>
    </source>
</evidence>